<name>A0ABX7W7I3_9GAMM</name>
<dbReference type="CDD" id="cd00093">
    <property type="entry name" value="HTH_XRE"/>
    <property type="match status" value="1"/>
</dbReference>
<dbReference type="InterPro" id="IPR036286">
    <property type="entry name" value="LexA/Signal_pep-like_sf"/>
</dbReference>
<sequence length="252" mass="27400">MSTPTPLGSRLIYLMAAHHLSESELARRSGVPQPTIHRILKGTSQSPRMKNVEQLARALGVDVAFLAYGERKSTDSTAPQEPLEALKSALTHTLQQAQYQRPEWVLERMEQGTASTAASSVTGTACSFPFLQWRQASHPETIDCELSWEPTVYSAQGACFWLEIKGDAMTAPPGNSPSLSNGTRVLFDTGKPLAKDCIVLILLPNSQDSVCRQLVVEGNDIYLKPLNPSYQVTPLEPGSALLAVAVEAKQTL</sequence>
<dbReference type="InterPro" id="IPR001387">
    <property type="entry name" value="Cro/C1-type_HTH"/>
</dbReference>
<evidence type="ECO:0000256" key="1">
    <source>
        <dbReference type="ARBA" id="ARBA00023015"/>
    </source>
</evidence>
<proteinExistence type="predicted"/>
<organism evidence="5 6">
    <name type="scientific">Billgrantia sulfidoxydans</name>
    <dbReference type="NCBI Taxonomy" id="2733484"/>
    <lineage>
        <taxon>Bacteria</taxon>
        <taxon>Pseudomonadati</taxon>
        <taxon>Pseudomonadota</taxon>
        <taxon>Gammaproteobacteria</taxon>
        <taxon>Oceanospirillales</taxon>
        <taxon>Halomonadaceae</taxon>
        <taxon>Billgrantia</taxon>
    </lineage>
</organism>
<gene>
    <name evidence="5" type="ORF">HNO51_17570</name>
</gene>
<evidence type="ECO:0000256" key="3">
    <source>
        <dbReference type="ARBA" id="ARBA00023163"/>
    </source>
</evidence>
<dbReference type="PANTHER" id="PTHR40661:SF3">
    <property type="entry name" value="FELS-1 PROPHAGE TRANSCRIPTIONAL REGULATOR"/>
    <property type="match status" value="1"/>
</dbReference>
<evidence type="ECO:0000259" key="4">
    <source>
        <dbReference type="PROSITE" id="PS50943"/>
    </source>
</evidence>
<accession>A0ABX7W7I3</accession>
<dbReference type="Pfam" id="PF00717">
    <property type="entry name" value="Peptidase_S24"/>
    <property type="match status" value="1"/>
</dbReference>
<dbReference type="InterPro" id="IPR010982">
    <property type="entry name" value="Lambda_DNA-bd_dom_sf"/>
</dbReference>
<reference evidence="5 6" key="1">
    <citation type="journal article" date="2021" name="Front. Microbiol.">
        <title>Aerobic Denitrification and Heterotrophic Sulfur Oxidation in the Genus Halomonas Revealed by Six Novel Species Characterizations and Genome-Based Analysis.</title>
        <authorList>
            <person name="Wang L."/>
            <person name="Shao Z."/>
        </authorList>
    </citation>
    <scope>NUCLEOTIDE SEQUENCE [LARGE SCALE GENOMIC DNA]</scope>
    <source>
        <strain evidence="5 6">MCCC 1A11059</strain>
    </source>
</reference>
<protein>
    <submittedName>
        <fullName evidence="5">Helix-turn-helix domain-containing protein</fullName>
    </submittedName>
</protein>
<dbReference type="Gene3D" id="1.10.260.40">
    <property type="entry name" value="lambda repressor-like DNA-binding domains"/>
    <property type="match status" value="1"/>
</dbReference>
<dbReference type="Gene3D" id="2.10.109.10">
    <property type="entry name" value="Umud Fragment, subunit A"/>
    <property type="match status" value="1"/>
</dbReference>
<keyword evidence="6" id="KW-1185">Reference proteome</keyword>
<dbReference type="SUPFAM" id="SSF47413">
    <property type="entry name" value="lambda repressor-like DNA-binding domains"/>
    <property type="match status" value="1"/>
</dbReference>
<dbReference type="Proteomes" id="UP000671868">
    <property type="component" value="Chromosome"/>
</dbReference>
<dbReference type="CDD" id="cd06529">
    <property type="entry name" value="S24_LexA-like"/>
    <property type="match status" value="1"/>
</dbReference>
<dbReference type="Pfam" id="PF01381">
    <property type="entry name" value="HTH_3"/>
    <property type="match status" value="1"/>
</dbReference>
<dbReference type="SUPFAM" id="SSF51306">
    <property type="entry name" value="LexA/Signal peptidase"/>
    <property type="match status" value="1"/>
</dbReference>
<dbReference type="InterPro" id="IPR039418">
    <property type="entry name" value="LexA-like"/>
</dbReference>
<keyword evidence="3" id="KW-0804">Transcription</keyword>
<keyword evidence="2" id="KW-0238">DNA-binding</keyword>
<dbReference type="RefSeq" id="WP_209538021.1">
    <property type="nucleotide sequence ID" value="NZ_CP053381.1"/>
</dbReference>
<dbReference type="PROSITE" id="PS50943">
    <property type="entry name" value="HTH_CROC1"/>
    <property type="match status" value="1"/>
</dbReference>
<dbReference type="EMBL" id="CP053381">
    <property type="protein sequence ID" value="QTP56334.1"/>
    <property type="molecule type" value="Genomic_DNA"/>
</dbReference>
<evidence type="ECO:0000313" key="5">
    <source>
        <dbReference type="EMBL" id="QTP56334.1"/>
    </source>
</evidence>
<feature type="domain" description="HTH cro/C1-type" evidence="4">
    <location>
        <begin position="11"/>
        <end position="66"/>
    </location>
</feature>
<evidence type="ECO:0000313" key="6">
    <source>
        <dbReference type="Proteomes" id="UP000671868"/>
    </source>
</evidence>
<dbReference type="PANTHER" id="PTHR40661">
    <property type="match status" value="1"/>
</dbReference>
<dbReference type="InterPro" id="IPR015927">
    <property type="entry name" value="Peptidase_S24_S26A/B/C"/>
</dbReference>
<evidence type="ECO:0000256" key="2">
    <source>
        <dbReference type="ARBA" id="ARBA00023125"/>
    </source>
</evidence>
<dbReference type="SMART" id="SM00530">
    <property type="entry name" value="HTH_XRE"/>
    <property type="match status" value="1"/>
</dbReference>
<keyword evidence="1" id="KW-0805">Transcription regulation</keyword>